<proteinExistence type="predicted"/>
<protein>
    <recommendedName>
        <fullName evidence="3">Transposase</fullName>
    </recommendedName>
</protein>
<dbReference type="AlphaFoldDB" id="A0A1L3LT27"/>
<keyword evidence="2" id="KW-1185">Reference proteome</keyword>
<dbReference type="Proteomes" id="UP000182306">
    <property type="component" value="Plasmid B"/>
</dbReference>
<evidence type="ECO:0000313" key="2">
    <source>
        <dbReference type="Proteomes" id="UP000182306"/>
    </source>
</evidence>
<name>A0A1L3LT27_9HYPH</name>
<evidence type="ECO:0000313" key="1">
    <source>
        <dbReference type="EMBL" id="APG93213.1"/>
    </source>
</evidence>
<keyword evidence="1" id="KW-0614">Plasmid</keyword>
<organism evidence="1 2">
    <name type="scientific">Sinorhizobium americanum</name>
    <dbReference type="NCBI Taxonomy" id="194963"/>
    <lineage>
        <taxon>Bacteria</taxon>
        <taxon>Pseudomonadati</taxon>
        <taxon>Pseudomonadota</taxon>
        <taxon>Alphaproteobacteria</taxon>
        <taxon>Hyphomicrobiales</taxon>
        <taxon>Rhizobiaceae</taxon>
        <taxon>Sinorhizobium/Ensifer group</taxon>
        <taxon>Sinorhizobium</taxon>
    </lineage>
</organism>
<dbReference type="EMBL" id="CP013109">
    <property type="protein sequence ID" value="APG93213.1"/>
    <property type="molecule type" value="Genomic_DNA"/>
</dbReference>
<sequence>MSWADWEYLGLYHRIVWGKHKNYGKEIWMVLDQRTFTATELSAWLRR</sequence>
<reference evidence="1 2" key="1">
    <citation type="submission" date="2015-10" db="EMBL/GenBank/DDBJ databases">
        <title>Genomic differences between typical nodule nitrogen-fixing rhizobial strains and those coming from bean seeds.</title>
        <authorList>
            <person name="Peralta H."/>
            <person name="Aguilar-Vera A."/>
            <person name="Diaz R."/>
            <person name="Mora Y."/>
            <person name="Martinez-Batallar G."/>
            <person name="Salazar E."/>
            <person name="Vargas-Lagunas C."/>
            <person name="Encarnacion S."/>
            <person name="Girard L."/>
            <person name="Mora J."/>
        </authorList>
    </citation>
    <scope>NUCLEOTIDE SEQUENCE [LARGE SCALE GENOMIC DNA]</scope>
    <source>
        <strain evidence="1 2">CFNEI 73</strain>
        <plasmid evidence="1 2">B</plasmid>
    </source>
</reference>
<geneLocation type="plasmid" evidence="1 2">
    <name>B</name>
</geneLocation>
<gene>
    <name evidence="1" type="ORF">SAMCFNEI73_pB0013</name>
</gene>
<dbReference type="KEGG" id="same:SAMCFNEI73_pB0013"/>
<evidence type="ECO:0008006" key="3">
    <source>
        <dbReference type="Google" id="ProtNLM"/>
    </source>
</evidence>
<accession>A0A1L3LT27</accession>